<dbReference type="InterPro" id="IPR017850">
    <property type="entry name" value="Alkaline_phosphatase_core_sf"/>
</dbReference>
<sequence length="837" mass="94735">MNERIAAGLKRLFEDEGHRIVFWYDTARELREAFEAVALDGVTKVEIANNEFGLKYRMLRQEPKARFLVYKDGPEPPQADNWLLDLQLATAVFKADQAAIWLSELGLPGKFEAAVREHPDFYRSQRRLDRLKAFEQETPSQSPDGVRRKMLAVCAGADGDLDAVIEALLGELAEGQGDGLKLIGRSALAGFFWKEVERAYGYRSDEPDFQDFAITLFGSAYRRAMGEDGALNAEAALMFRRWANSRRWSEAFETLSSQYQTLLKIEEDLRGRAFRALMAHDHFEAIDREIIRSIVQAMANQTVSSPEVLRWVRERRQSHWYGRYADIYQAIGCATEFQQALAEANLTMTSVADGVKRYASSWFRLDQLYRQFIHHMQRSGQAGLLGALYETVENRYQTQFVLAMNNAWQDQVNRLENWAVPGYPRQQDFYREQAAEYRRKDQKVVVVISDALRYEVAEECLREIRKLNRFDAELKPMISTLPSYTQLGMAALLPPRDLAFKGDDSDAVLSGGESTQGLLSREKLLASGRAGDRAKAIKAEEVMNMAVSEGKELFRDHDIIYVYHNRIDAIGDKLQTEESLPGAVEETIADLVKLVRKLTSANVTNILITADHGFLYQHRALDESDFALADPQGDEILVRNRRFVIGRGLRPTPGMKKFTCAQLGLSGDFDVLIPNSINRLRRQGSGSRYVHGGATLQEVVIPVLRVGKQRAADVQKVEVRIVVPGKSQITSGQIAVTLYQEQPVSAKMQARDLLAGLYAADGTAISDEIPVAFDFTSDNAREREMPRSFLLNRAADAFNNQTVFLKLRERVGKTSHYQDYASHPFQLRRGMSTDFDF</sequence>
<organism evidence="1 2">
    <name type="scientific">Jiella pelagia</name>
    <dbReference type="NCBI Taxonomy" id="2986949"/>
    <lineage>
        <taxon>Bacteria</taxon>
        <taxon>Pseudomonadati</taxon>
        <taxon>Pseudomonadota</taxon>
        <taxon>Alphaproteobacteria</taxon>
        <taxon>Hyphomicrobiales</taxon>
        <taxon>Aurantimonadaceae</taxon>
        <taxon>Jiella</taxon>
    </lineage>
</organism>
<reference evidence="1" key="1">
    <citation type="submission" date="2022-12" db="EMBL/GenBank/DDBJ databases">
        <title>Jiella pelagia sp. nov., isolated from phosphonate enriched culture of Northwest Pacific surface seawater.</title>
        <authorList>
            <person name="Shin D.Y."/>
            <person name="Hwang C.Y."/>
        </authorList>
    </citation>
    <scope>NUCLEOTIDE SEQUENCE</scope>
    <source>
        <strain evidence="1">HL-NP1</strain>
    </source>
</reference>
<dbReference type="InterPro" id="IPR014060">
    <property type="entry name" value="PglZ"/>
</dbReference>
<dbReference type="RefSeq" id="WP_268883449.1">
    <property type="nucleotide sequence ID" value="NZ_CP114029.1"/>
</dbReference>
<dbReference type="NCBIfam" id="TIGR02687">
    <property type="entry name" value="BREX-1 system phosphatase PglZ type A"/>
    <property type="match status" value="1"/>
</dbReference>
<name>A0ABY7C6N3_9HYPH</name>
<proteinExistence type="predicted"/>
<evidence type="ECO:0000313" key="2">
    <source>
        <dbReference type="Proteomes" id="UP001164020"/>
    </source>
</evidence>
<dbReference type="EMBL" id="CP114029">
    <property type="protein sequence ID" value="WAP70911.1"/>
    <property type="molecule type" value="Genomic_DNA"/>
</dbReference>
<protein>
    <submittedName>
        <fullName evidence="1">BREX-1 system phosphatase PglZ type A</fullName>
    </submittedName>
</protein>
<dbReference type="Pfam" id="PF08665">
    <property type="entry name" value="PglZ"/>
    <property type="match status" value="1"/>
</dbReference>
<dbReference type="SUPFAM" id="SSF53649">
    <property type="entry name" value="Alkaline phosphatase-like"/>
    <property type="match status" value="1"/>
</dbReference>
<accession>A0ABY7C6N3</accession>
<keyword evidence="2" id="KW-1185">Reference proteome</keyword>
<evidence type="ECO:0000313" key="1">
    <source>
        <dbReference type="EMBL" id="WAP70911.1"/>
    </source>
</evidence>
<gene>
    <name evidence="1" type="primary">pglZ</name>
    <name evidence="1" type="ORF">OH818_13620</name>
</gene>
<dbReference type="Proteomes" id="UP001164020">
    <property type="component" value="Chromosome"/>
</dbReference>